<protein>
    <submittedName>
        <fullName evidence="2">Phosphate uptake regulator PhoU</fullName>
    </submittedName>
</protein>
<dbReference type="SUPFAM" id="SSF109755">
    <property type="entry name" value="PhoU-like"/>
    <property type="match status" value="1"/>
</dbReference>
<dbReference type="Pfam" id="PF04014">
    <property type="entry name" value="MazE_antitoxin"/>
    <property type="match status" value="1"/>
</dbReference>
<evidence type="ECO:0000313" key="3">
    <source>
        <dbReference type="Proteomes" id="UP000610960"/>
    </source>
</evidence>
<evidence type="ECO:0000259" key="1">
    <source>
        <dbReference type="SMART" id="SM00966"/>
    </source>
</evidence>
<name>A0A830GYI1_9CREN</name>
<dbReference type="GO" id="GO:0030643">
    <property type="term" value="P:intracellular phosphate ion homeostasis"/>
    <property type="evidence" value="ECO:0007669"/>
    <property type="project" value="InterPro"/>
</dbReference>
<feature type="domain" description="SpoVT-AbrB" evidence="1">
    <location>
        <begin position="12"/>
        <end position="58"/>
    </location>
</feature>
<dbReference type="InterPro" id="IPR028366">
    <property type="entry name" value="PhoU"/>
</dbReference>
<dbReference type="GO" id="GO:0045936">
    <property type="term" value="P:negative regulation of phosphate metabolic process"/>
    <property type="evidence" value="ECO:0007669"/>
    <property type="project" value="InterPro"/>
</dbReference>
<dbReference type="OrthoDB" id="40991at2157"/>
<organism evidence="2 3">
    <name type="scientific">Thermocladium modestius</name>
    <dbReference type="NCBI Taxonomy" id="62609"/>
    <lineage>
        <taxon>Archaea</taxon>
        <taxon>Thermoproteota</taxon>
        <taxon>Thermoprotei</taxon>
        <taxon>Thermoproteales</taxon>
        <taxon>Thermoproteaceae</taxon>
        <taxon>Thermocladium</taxon>
    </lineage>
</organism>
<dbReference type="InterPro" id="IPR038078">
    <property type="entry name" value="PhoU-like_sf"/>
</dbReference>
<dbReference type="InterPro" id="IPR026022">
    <property type="entry name" value="PhoU_dom"/>
</dbReference>
<evidence type="ECO:0000313" key="2">
    <source>
        <dbReference type="EMBL" id="GGP21795.1"/>
    </source>
</evidence>
<sequence length="348" mass="39221">MKYEPETRRVQLTGGATLIVSLPKEWTRATDLKPGDEVLVMPQPDLSLLVVPKKIDKMTAFEATLNVQDDLSNKDHLERILLSYYLAGYDVFKLNFDVSTTTLKKEIKDLVRRKLTGVEVTEEGRNSLVMQNLIDIPDVKINDIVLKIVRALAGMLEDVRTALDTADKSILNDIIERDNEVDKFYWLLNRLLKRMVVSKHSMSLSGLKDPRNLLEYATINKSLERAADHVVEISYELLNMGSAYLIGIPKDVRNKLGEMTVLDHKLLDSISKAFIDSITLEEVNRIIDLAKSESKSSIPNIMNDITKIEIDPSLSASIRTIINSLSRIGEYISDIGEAVINLTIERPS</sequence>
<gene>
    <name evidence="2" type="ORF">GCM10007981_15050</name>
</gene>
<dbReference type="RefSeq" id="WP_188596778.1">
    <property type="nucleotide sequence ID" value="NZ_BMNL01000003.1"/>
</dbReference>
<dbReference type="GO" id="GO:0003677">
    <property type="term" value="F:DNA binding"/>
    <property type="evidence" value="ECO:0007669"/>
    <property type="project" value="InterPro"/>
</dbReference>
<dbReference type="PANTHER" id="PTHR42930">
    <property type="entry name" value="PHOSPHATE-SPECIFIC TRANSPORT SYSTEM ACCESSORY PROTEIN PHOU"/>
    <property type="match status" value="1"/>
</dbReference>
<dbReference type="SMART" id="SM00966">
    <property type="entry name" value="SpoVT_AbrB"/>
    <property type="match status" value="1"/>
</dbReference>
<proteinExistence type="predicted"/>
<dbReference type="Gene3D" id="1.20.58.220">
    <property type="entry name" value="Phosphate transport system protein phou homolog 2, domain 2"/>
    <property type="match status" value="1"/>
</dbReference>
<accession>A0A830GYI1</accession>
<dbReference type="PANTHER" id="PTHR42930:SF2">
    <property type="entry name" value="PHOU DOMAIN-CONTAINING PROTEIN"/>
    <property type="match status" value="1"/>
</dbReference>
<dbReference type="Pfam" id="PF01895">
    <property type="entry name" value="PhoU"/>
    <property type="match status" value="1"/>
</dbReference>
<keyword evidence="3" id="KW-1185">Reference proteome</keyword>
<dbReference type="AlphaFoldDB" id="A0A830GYI1"/>
<dbReference type="InterPro" id="IPR007159">
    <property type="entry name" value="SpoVT-AbrB_dom"/>
</dbReference>
<dbReference type="Proteomes" id="UP000610960">
    <property type="component" value="Unassembled WGS sequence"/>
</dbReference>
<comment type="caution">
    <text evidence="2">The sequence shown here is derived from an EMBL/GenBank/DDBJ whole genome shotgun (WGS) entry which is preliminary data.</text>
</comment>
<dbReference type="EMBL" id="BMNL01000003">
    <property type="protein sequence ID" value="GGP21795.1"/>
    <property type="molecule type" value="Genomic_DNA"/>
</dbReference>
<reference evidence="2" key="1">
    <citation type="journal article" date="2014" name="Int. J. Syst. Evol. Microbiol.">
        <title>Complete genome sequence of Corynebacterium casei LMG S-19264T (=DSM 44701T), isolated from a smear-ripened cheese.</title>
        <authorList>
            <consortium name="US DOE Joint Genome Institute (JGI-PGF)"/>
            <person name="Walter F."/>
            <person name="Albersmeier A."/>
            <person name="Kalinowski J."/>
            <person name="Ruckert C."/>
        </authorList>
    </citation>
    <scope>NUCLEOTIDE SEQUENCE</scope>
    <source>
        <strain evidence="2">JCM 10088</strain>
    </source>
</reference>
<reference evidence="2" key="2">
    <citation type="submission" date="2020-09" db="EMBL/GenBank/DDBJ databases">
        <authorList>
            <person name="Sun Q."/>
            <person name="Ohkuma M."/>
        </authorList>
    </citation>
    <scope>NUCLEOTIDE SEQUENCE</scope>
    <source>
        <strain evidence="2">JCM 10088</strain>
    </source>
</reference>